<evidence type="ECO:0000313" key="2">
    <source>
        <dbReference type="EMBL" id="SLM48307.1"/>
    </source>
</evidence>
<dbReference type="PIRSF" id="PIRSF025560">
    <property type="entry name" value="UCP025560"/>
    <property type="match status" value="1"/>
</dbReference>
<gene>
    <name evidence="2" type="primary">ydbL</name>
    <name evidence="2" type="ORF">NSJP_2135</name>
</gene>
<dbReference type="EMBL" id="LT828648">
    <property type="protein sequence ID" value="SLM48307.1"/>
    <property type="molecule type" value="Genomic_DNA"/>
</dbReference>
<dbReference type="AlphaFoldDB" id="A0A1W1I5L6"/>
<feature type="chain" id="PRO_5013229793" description="DUF1318 domain-containing protein" evidence="1">
    <location>
        <begin position="24"/>
        <end position="109"/>
    </location>
</feature>
<proteinExistence type="predicted"/>
<reference evidence="2 3" key="1">
    <citation type="submission" date="2017-03" db="EMBL/GenBank/DDBJ databases">
        <authorList>
            <person name="Afonso C.L."/>
            <person name="Miller P.J."/>
            <person name="Scott M.A."/>
            <person name="Spackman E."/>
            <person name="Goraichik I."/>
            <person name="Dimitrov K.M."/>
            <person name="Suarez D.L."/>
            <person name="Swayne D.E."/>
        </authorList>
    </citation>
    <scope>NUCLEOTIDE SEQUENCE [LARGE SCALE GENOMIC DNA]</scope>
    <source>
        <strain evidence="2">Genome sequencing of Nitrospira japonica strain NJ11</strain>
    </source>
</reference>
<dbReference type="KEGG" id="nja:NSJP_2135"/>
<dbReference type="Proteomes" id="UP000192042">
    <property type="component" value="Chromosome I"/>
</dbReference>
<dbReference type="RefSeq" id="WP_080886709.1">
    <property type="nucleotide sequence ID" value="NZ_LT828648.1"/>
</dbReference>
<keyword evidence="3" id="KW-1185">Reference proteome</keyword>
<name>A0A1W1I5L6_9BACT</name>
<organism evidence="2 3">
    <name type="scientific">Nitrospira japonica</name>
    <dbReference type="NCBI Taxonomy" id="1325564"/>
    <lineage>
        <taxon>Bacteria</taxon>
        <taxon>Pseudomonadati</taxon>
        <taxon>Nitrospirota</taxon>
        <taxon>Nitrospiria</taxon>
        <taxon>Nitrospirales</taxon>
        <taxon>Nitrospiraceae</taxon>
        <taxon>Nitrospira</taxon>
    </lineage>
</organism>
<dbReference type="OrthoDB" id="9798130at2"/>
<sequence length="109" mass="11637">MRKIGIIVVVALCGLWPVSTVLATSLEEAKAKGLVGEKANGYLGVVTPSGQDVQVLVNDVNKKRRQAYDEIAKRNKTPLDAVEALAGEKAIQNTHPGNYVEGPGGWVKK</sequence>
<evidence type="ECO:0000313" key="3">
    <source>
        <dbReference type="Proteomes" id="UP000192042"/>
    </source>
</evidence>
<evidence type="ECO:0008006" key="4">
    <source>
        <dbReference type="Google" id="ProtNLM"/>
    </source>
</evidence>
<accession>A0A1W1I5L6</accession>
<dbReference type="InterPro" id="IPR008309">
    <property type="entry name" value="YdbL"/>
</dbReference>
<protein>
    <recommendedName>
        <fullName evidence="4">DUF1318 domain-containing protein</fullName>
    </recommendedName>
</protein>
<keyword evidence="1" id="KW-0732">Signal</keyword>
<dbReference type="STRING" id="1325564.NSJP_2135"/>
<dbReference type="Pfam" id="PF07027">
    <property type="entry name" value="DUF1318"/>
    <property type="match status" value="1"/>
</dbReference>
<feature type="signal peptide" evidence="1">
    <location>
        <begin position="1"/>
        <end position="23"/>
    </location>
</feature>
<evidence type="ECO:0000256" key="1">
    <source>
        <dbReference type="SAM" id="SignalP"/>
    </source>
</evidence>